<dbReference type="Proteomes" id="UP000775213">
    <property type="component" value="Unassembled WGS sequence"/>
</dbReference>
<dbReference type="EMBL" id="JAGFBR010000004">
    <property type="protein sequence ID" value="KAH0467856.1"/>
    <property type="molecule type" value="Genomic_DNA"/>
</dbReference>
<keyword evidence="2" id="KW-1185">Reference proteome</keyword>
<evidence type="ECO:0000313" key="1">
    <source>
        <dbReference type="EMBL" id="KAH0467856.1"/>
    </source>
</evidence>
<proteinExistence type="predicted"/>
<organism evidence="1 2">
    <name type="scientific">Dendrobium chrysotoxum</name>
    <name type="common">Orchid</name>
    <dbReference type="NCBI Taxonomy" id="161865"/>
    <lineage>
        <taxon>Eukaryota</taxon>
        <taxon>Viridiplantae</taxon>
        <taxon>Streptophyta</taxon>
        <taxon>Embryophyta</taxon>
        <taxon>Tracheophyta</taxon>
        <taxon>Spermatophyta</taxon>
        <taxon>Magnoliopsida</taxon>
        <taxon>Liliopsida</taxon>
        <taxon>Asparagales</taxon>
        <taxon>Orchidaceae</taxon>
        <taxon>Epidendroideae</taxon>
        <taxon>Malaxideae</taxon>
        <taxon>Dendrobiinae</taxon>
        <taxon>Dendrobium</taxon>
    </lineage>
</organism>
<name>A0AAV7HH25_DENCH</name>
<evidence type="ECO:0000313" key="2">
    <source>
        <dbReference type="Proteomes" id="UP000775213"/>
    </source>
</evidence>
<reference evidence="1 2" key="1">
    <citation type="journal article" date="2021" name="Hortic Res">
        <title>Chromosome-scale assembly of the Dendrobium chrysotoxum genome enhances the understanding of orchid evolution.</title>
        <authorList>
            <person name="Zhang Y."/>
            <person name="Zhang G.Q."/>
            <person name="Zhang D."/>
            <person name="Liu X.D."/>
            <person name="Xu X.Y."/>
            <person name="Sun W.H."/>
            <person name="Yu X."/>
            <person name="Zhu X."/>
            <person name="Wang Z.W."/>
            <person name="Zhao X."/>
            <person name="Zhong W.Y."/>
            <person name="Chen H."/>
            <person name="Yin W.L."/>
            <person name="Huang T."/>
            <person name="Niu S.C."/>
            <person name="Liu Z.J."/>
        </authorList>
    </citation>
    <scope>NUCLEOTIDE SEQUENCE [LARGE SCALE GENOMIC DNA]</scope>
    <source>
        <strain evidence="1">Lindl</strain>
    </source>
</reference>
<protein>
    <submittedName>
        <fullName evidence="1">Uncharacterized protein</fullName>
    </submittedName>
</protein>
<accession>A0AAV7HH25</accession>
<gene>
    <name evidence="1" type="ORF">IEQ34_002889</name>
</gene>
<dbReference type="AlphaFoldDB" id="A0AAV7HH25"/>
<comment type="caution">
    <text evidence="1">The sequence shown here is derived from an EMBL/GenBank/DDBJ whole genome shotgun (WGS) entry which is preliminary data.</text>
</comment>
<sequence>MLKSSKKKTKLKKPKEKKTAIQRVIDSLDEYYQTTRRPIRLADFMEELKVEEEDEADEETLLVETCRRRGRYLVELCPYDVCLKPEDKWSSIVSYGLRESKLYGHPVRLIALQSHHGTCPVAQLTQAHTDEVHSNKKQSSEEHQVLVNGIGLYRNISLPSMVGHGGMGKTTPLRLLGSPLAAKIIGGVLKDNLDERHWGIVLESNLFGQNYINSTLGLSYIVMLKHLQN</sequence>